<dbReference type="Proteomes" id="UP001164539">
    <property type="component" value="Chromosome 2"/>
</dbReference>
<proteinExistence type="predicted"/>
<name>A0ACC1YRP3_MELAZ</name>
<organism evidence="1 2">
    <name type="scientific">Melia azedarach</name>
    <name type="common">Chinaberry tree</name>
    <dbReference type="NCBI Taxonomy" id="155640"/>
    <lineage>
        <taxon>Eukaryota</taxon>
        <taxon>Viridiplantae</taxon>
        <taxon>Streptophyta</taxon>
        <taxon>Embryophyta</taxon>
        <taxon>Tracheophyta</taxon>
        <taxon>Spermatophyta</taxon>
        <taxon>Magnoliopsida</taxon>
        <taxon>eudicotyledons</taxon>
        <taxon>Gunneridae</taxon>
        <taxon>Pentapetalae</taxon>
        <taxon>rosids</taxon>
        <taxon>malvids</taxon>
        <taxon>Sapindales</taxon>
        <taxon>Meliaceae</taxon>
        <taxon>Melia</taxon>
    </lineage>
</organism>
<protein>
    <submittedName>
        <fullName evidence="1">Glutathione s-transferase</fullName>
    </submittedName>
</protein>
<reference evidence="1 2" key="1">
    <citation type="journal article" date="2023" name="Science">
        <title>Complex scaffold remodeling in plant triterpene biosynthesis.</title>
        <authorList>
            <person name="De La Pena R."/>
            <person name="Hodgson H."/>
            <person name="Liu J.C."/>
            <person name="Stephenson M.J."/>
            <person name="Martin A.C."/>
            <person name="Owen C."/>
            <person name="Harkess A."/>
            <person name="Leebens-Mack J."/>
            <person name="Jimenez L.E."/>
            <person name="Osbourn A."/>
            <person name="Sattely E.S."/>
        </authorList>
    </citation>
    <scope>NUCLEOTIDE SEQUENCE [LARGE SCALE GENOMIC DNA]</scope>
    <source>
        <strain evidence="2">cv. JPN11</strain>
        <tissue evidence="1">Leaf</tissue>
    </source>
</reference>
<evidence type="ECO:0000313" key="1">
    <source>
        <dbReference type="EMBL" id="KAJ4725699.1"/>
    </source>
</evidence>
<comment type="caution">
    <text evidence="1">The sequence shown here is derived from an EMBL/GenBank/DDBJ whole genome shotgun (WGS) entry which is preliminary data.</text>
</comment>
<sequence>MAEEVKLYGRWSSPFSRRVELALKLKGIPYEYIEENLSNKSPELLIYNPVHKKVPVLVHNGKPIAESLVILEYIDETWKNNPILPHDLYQRATTRFWAKFIDEKILPTAWKINFCEGKERELVIEEVSQLTKFLENELHGKDFFGGETVGYVDIVANVIAFWFTVTQKIVGVEVYNEENFPALFKWISKLQNIDVVDECQPPREKHFAYLGGRYEDLLSASK</sequence>
<keyword evidence="2" id="KW-1185">Reference proteome</keyword>
<dbReference type="EMBL" id="CM051395">
    <property type="protein sequence ID" value="KAJ4725699.1"/>
    <property type="molecule type" value="Genomic_DNA"/>
</dbReference>
<evidence type="ECO:0000313" key="2">
    <source>
        <dbReference type="Proteomes" id="UP001164539"/>
    </source>
</evidence>
<gene>
    <name evidence="1" type="ORF">OWV82_004528</name>
</gene>
<accession>A0ACC1YRP3</accession>